<protein>
    <submittedName>
        <fullName evidence="1">Uncharacterized protein</fullName>
    </submittedName>
</protein>
<sequence length="114" mass="13337">MVQYAENVLLDRNNIVHLTFNKKFALDNYKLIGYLIVRFQVHQKRKKKVFFVLFLKEYHRPSNIPCAYKPIAELCKTPLSIQAIGQALYRVGFPQDLDLITHSGSGLIRIIRYL</sequence>
<dbReference type="VEuPathDB" id="FungiDB:PHYBLDRAFT_70196"/>
<dbReference type="AlphaFoldDB" id="A0A162ZHL4"/>
<gene>
    <name evidence="1" type="ORF">PHYBLDRAFT_70196</name>
</gene>
<evidence type="ECO:0000313" key="1">
    <source>
        <dbReference type="EMBL" id="OAD66811.1"/>
    </source>
</evidence>
<dbReference type="GeneID" id="29003139"/>
<evidence type="ECO:0000313" key="2">
    <source>
        <dbReference type="Proteomes" id="UP000077315"/>
    </source>
</evidence>
<dbReference type="EMBL" id="KV441000">
    <property type="protein sequence ID" value="OAD66811.1"/>
    <property type="molecule type" value="Genomic_DNA"/>
</dbReference>
<dbReference type="Proteomes" id="UP000077315">
    <property type="component" value="Unassembled WGS sequence"/>
</dbReference>
<dbReference type="InParanoid" id="A0A162ZHL4"/>
<proteinExistence type="predicted"/>
<reference evidence="2" key="1">
    <citation type="submission" date="2015-06" db="EMBL/GenBank/DDBJ databases">
        <title>Expansion of signal transduction pathways in fungi by whole-genome duplication.</title>
        <authorList>
            <consortium name="DOE Joint Genome Institute"/>
            <person name="Corrochano L.M."/>
            <person name="Kuo A."/>
            <person name="Marcet-Houben M."/>
            <person name="Polaino S."/>
            <person name="Salamov A."/>
            <person name="Villalobos J.M."/>
            <person name="Alvarez M.I."/>
            <person name="Avalos J."/>
            <person name="Benito E.P."/>
            <person name="Benoit I."/>
            <person name="Burger G."/>
            <person name="Camino L.P."/>
            <person name="Canovas D."/>
            <person name="Cerda-Olmedo E."/>
            <person name="Cheng J.-F."/>
            <person name="Dominguez A."/>
            <person name="Elias M."/>
            <person name="Eslava A.P."/>
            <person name="Glaser F."/>
            <person name="Grimwood J."/>
            <person name="Gutierrez G."/>
            <person name="Heitman J."/>
            <person name="Henrissat B."/>
            <person name="Iturriaga E.A."/>
            <person name="Lang B.F."/>
            <person name="Lavin J.L."/>
            <person name="Lee S."/>
            <person name="Li W."/>
            <person name="Lindquist E."/>
            <person name="Lopez-Garcia S."/>
            <person name="Luque E.M."/>
            <person name="Marcos A.T."/>
            <person name="Martin J."/>
            <person name="McCluskey K."/>
            <person name="Medina H.R."/>
            <person name="Miralles-Duran A."/>
            <person name="Miyazaki A."/>
            <person name="Munoz-Torres E."/>
            <person name="Oguiza J.A."/>
            <person name="Ohm R."/>
            <person name="Olmedo M."/>
            <person name="Orejas M."/>
            <person name="Ortiz-Castellanos L."/>
            <person name="Pisabarro A.G."/>
            <person name="Rodriguez-Romero J."/>
            <person name="Ruiz-Herrera J."/>
            <person name="Ruiz-Vazquez R."/>
            <person name="Sanz C."/>
            <person name="Schackwitz W."/>
            <person name="Schmutz J."/>
            <person name="Shahriari M."/>
            <person name="Shelest E."/>
            <person name="Silva-Franco F."/>
            <person name="Soanes D."/>
            <person name="Syed K."/>
            <person name="Tagua V.G."/>
            <person name="Talbot N.J."/>
            <person name="Thon M."/>
            <person name="De vries R.P."/>
            <person name="Wiebenga A."/>
            <person name="Yadav J.S."/>
            <person name="Braun E.L."/>
            <person name="Baker S."/>
            <person name="Garre V."/>
            <person name="Horwitz B."/>
            <person name="Torres-Martinez S."/>
            <person name="Idnurm A."/>
            <person name="Herrera-Estrella A."/>
            <person name="Gabaldon T."/>
            <person name="Grigoriev I.V."/>
        </authorList>
    </citation>
    <scope>NUCLEOTIDE SEQUENCE [LARGE SCALE GENOMIC DNA]</scope>
    <source>
        <strain evidence="2">NRRL 1555(-)</strain>
    </source>
</reference>
<accession>A0A162ZHL4</accession>
<keyword evidence="2" id="KW-1185">Reference proteome</keyword>
<organism evidence="1 2">
    <name type="scientific">Phycomyces blakesleeanus (strain ATCC 8743b / DSM 1359 / FGSC 10004 / NBRC 33097 / NRRL 1555)</name>
    <dbReference type="NCBI Taxonomy" id="763407"/>
    <lineage>
        <taxon>Eukaryota</taxon>
        <taxon>Fungi</taxon>
        <taxon>Fungi incertae sedis</taxon>
        <taxon>Mucoromycota</taxon>
        <taxon>Mucoromycotina</taxon>
        <taxon>Mucoromycetes</taxon>
        <taxon>Mucorales</taxon>
        <taxon>Phycomycetaceae</taxon>
        <taxon>Phycomyces</taxon>
    </lineage>
</organism>
<name>A0A162ZHL4_PHYB8</name>
<dbReference type="RefSeq" id="XP_018284851.1">
    <property type="nucleotide sequence ID" value="XM_018442233.1"/>
</dbReference>